<evidence type="ECO:0000313" key="2">
    <source>
        <dbReference type="Proteomes" id="UP001480595"/>
    </source>
</evidence>
<dbReference type="GeneID" id="92091049"/>
<accession>A0ABR1VFE2</accession>
<dbReference type="Proteomes" id="UP001480595">
    <property type="component" value="Unassembled WGS sequence"/>
</dbReference>
<name>A0ABR1VFE2_9PEZI</name>
<dbReference type="RefSeq" id="XP_066717255.1">
    <property type="nucleotide sequence ID" value="XM_066857986.1"/>
</dbReference>
<dbReference type="EMBL" id="JAQQWL010000006">
    <property type="protein sequence ID" value="KAK8069961.1"/>
    <property type="molecule type" value="Genomic_DNA"/>
</dbReference>
<comment type="caution">
    <text evidence="1">The sequence shown here is derived from an EMBL/GenBank/DDBJ whole genome shotgun (WGS) entry which is preliminary data.</text>
</comment>
<proteinExistence type="predicted"/>
<keyword evidence="2" id="KW-1185">Reference proteome</keyword>
<evidence type="ECO:0000313" key="1">
    <source>
        <dbReference type="EMBL" id="KAK8069961.1"/>
    </source>
</evidence>
<gene>
    <name evidence="1" type="ORF">PG994_006577</name>
</gene>
<organism evidence="1 2">
    <name type="scientific">Apiospora phragmitis</name>
    <dbReference type="NCBI Taxonomy" id="2905665"/>
    <lineage>
        <taxon>Eukaryota</taxon>
        <taxon>Fungi</taxon>
        <taxon>Dikarya</taxon>
        <taxon>Ascomycota</taxon>
        <taxon>Pezizomycotina</taxon>
        <taxon>Sordariomycetes</taxon>
        <taxon>Xylariomycetidae</taxon>
        <taxon>Amphisphaeriales</taxon>
        <taxon>Apiosporaceae</taxon>
        <taxon>Apiospora</taxon>
    </lineage>
</organism>
<sequence length="83" mass="9397">MALQKEMLVTEPEVSPWFLQYVFPANDTVMQTGLKRRDQIDFMRACVPGGMALKPDSAPKLVSIRRPDSIYGYTLDEGDVLFT</sequence>
<reference evidence="1 2" key="1">
    <citation type="submission" date="2023-01" db="EMBL/GenBank/DDBJ databases">
        <title>Analysis of 21 Apiospora genomes using comparative genomics revels a genus with tremendous synthesis potential of carbohydrate active enzymes and secondary metabolites.</title>
        <authorList>
            <person name="Sorensen T."/>
        </authorList>
    </citation>
    <scope>NUCLEOTIDE SEQUENCE [LARGE SCALE GENOMIC DNA]</scope>
    <source>
        <strain evidence="1 2">CBS 135458</strain>
    </source>
</reference>
<protein>
    <submittedName>
        <fullName evidence="1">Uncharacterized protein</fullName>
    </submittedName>
</protein>